<dbReference type="InterPro" id="IPR009057">
    <property type="entry name" value="Homeodomain-like_sf"/>
</dbReference>
<feature type="domain" description="HTH araC/xylS-type" evidence="4">
    <location>
        <begin position="124"/>
        <end position="225"/>
    </location>
</feature>
<evidence type="ECO:0000313" key="5">
    <source>
        <dbReference type="EMBL" id="KIP52540.1"/>
    </source>
</evidence>
<dbReference type="Pfam" id="PF12833">
    <property type="entry name" value="HTH_18"/>
    <property type="match status" value="2"/>
</dbReference>
<protein>
    <recommendedName>
        <fullName evidence="4">HTH araC/xylS-type domain-containing protein</fullName>
    </recommendedName>
</protein>
<evidence type="ECO:0000256" key="2">
    <source>
        <dbReference type="ARBA" id="ARBA00023125"/>
    </source>
</evidence>
<evidence type="ECO:0000259" key="4">
    <source>
        <dbReference type="PROSITE" id="PS01124"/>
    </source>
</evidence>
<keyword evidence="6" id="KW-1185">Reference proteome</keyword>
<organism evidence="5 6">
    <name type="scientific">Leucobacter komagatae</name>
    <dbReference type="NCBI Taxonomy" id="55969"/>
    <lineage>
        <taxon>Bacteria</taxon>
        <taxon>Bacillati</taxon>
        <taxon>Actinomycetota</taxon>
        <taxon>Actinomycetes</taxon>
        <taxon>Micrococcales</taxon>
        <taxon>Microbacteriaceae</taxon>
        <taxon>Leucobacter</taxon>
    </lineage>
</organism>
<feature type="domain" description="HTH araC/xylS-type" evidence="4">
    <location>
        <begin position="372"/>
        <end position="466"/>
    </location>
</feature>
<dbReference type="GO" id="GO:0003700">
    <property type="term" value="F:DNA-binding transcription factor activity"/>
    <property type="evidence" value="ECO:0007669"/>
    <property type="project" value="InterPro"/>
</dbReference>
<dbReference type="InterPro" id="IPR011051">
    <property type="entry name" value="RmlC_Cupin_sf"/>
</dbReference>
<evidence type="ECO:0000256" key="3">
    <source>
        <dbReference type="ARBA" id="ARBA00023163"/>
    </source>
</evidence>
<dbReference type="GO" id="GO:0043565">
    <property type="term" value="F:sequence-specific DNA binding"/>
    <property type="evidence" value="ECO:0007669"/>
    <property type="project" value="InterPro"/>
</dbReference>
<evidence type="ECO:0000256" key="1">
    <source>
        <dbReference type="ARBA" id="ARBA00023015"/>
    </source>
</evidence>
<keyword evidence="1" id="KW-0805">Transcription regulation</keyword>
<reference evidence="5 6" key="1">
    <citation type="submission" date="2015-01" db="EMBL/GenBank/DDBJ databases">
        <title>Draft genome sequence of Leucobacter komagatae strain VKM ST2845.</title>
        <authorList>
            <person name="Karlyshev A.V."/>
            <person name="Kudryashova E.B."/>
        </authorList>
    </citation>
    <scope>NUCLEOTIDE SEQUENCE [LARGE SCALE GENOMIC DNA]</scope>
    <source>
        <strain evidence="5 6">VKM ST2845</strain>
    </source>
</reference>
<dbReference type="PROSITE" id="PS01124">
    <property type="entry name" value="HTH_ARAC_FAMILY_2"/>
    <property type="match status" value="2"/>
</dbReference>
<accession>A0A0D0H605</accession>
<dbReference type="AlphaFoldDB" id="A0A0D0H605"/>
<dbReference type="SMART" id="SM00342">
    <property type="entry name" value="HTH_ARAC"/>
    <property type="match status" value="2"/>
</dbReference>
<name>A0A0D0H605_9MICO</name>
<dbReference type="PROSITE" id="PS00041">
    <property type="entry name" value="HTH_ARAC_FAMILY_1"/>
    <property type="match status" value="1"/>
</dbReference>
<gene>
    <name evidence="5" type="ORF">SD72_08155</name>
</gene>
<dbReference type="PANTHER" id="PTHR11019">
    <property type="entry name" value="HTH-TYPE TRANSCRIPTIONAL REGULATOR NIMR"/>
    <property type="match status" value="1"/>
</dbReference>
<dbReference type="Proteomes" id="UP000032120">
    <property type="component" value="Unassembled WGS sequence"/>
</dbReference>
<dbReference type="InterPro" id="IPR018060">
    <property type="entry name" value="HTH_AraC"/>
</dbReference>
<dbReference type="Gene3D" id="1.10.10.60">
    <property type="entry name" value="Homeodomain-like"/>
    <property type="match status" value="2"/>
</dbReference>
<evidence type="ECO:0000313" key="6">
    <source>
        <dbReference type="Proteomes" id="UP000032120"/>
    </source>
</evidence>
<sequence>MLPAVTLPPVRLSEAMLYAVLRGSAAVTVGGSAHTVSAGSGLWVPAGELVGVTPASGAIVLPVPAGGSGQTLPALVRVPEHGNAGLLHAFAHALGHLDGIRSPTQLEVRGASPEPLPAPPPPRDEALRAIVELLASAPGLGLAAAVEAAAPGWSPRTVQRRFQAETGWTLTAWARRQRIRIGAELISDGRDLEWVANRVGYESLAAFTRAFAEATGLTPGQGRAGSSAACMYETLAELGRQPGQADGARRTWTRVNGAHVAVWSAIGCAELVVGGRTLALGAGEAVVIPAGTPNEFRIPVGTLLMPLGYRSAMTGPVGAPLRPARIGGVEQPGMLEAILATYTRIGVVDVDPDRGFAAVLAGSERAAVTPESELLGRAANRFAREPELGLPAAAARLGTSERELCAAVASQTGEQFAAWLRLLRMTRARNQLGDGETPTEISRELGYAHLPAFSRAFRAVHGAGPTVLGVPNLRPTRAAWGREMRVPASAL</sequence>
<dbReference type="SUPFAM" id="SSF46689">
    <property type="entry name" value="Homeodomain-like"/>
    <property type="match status" value="2"/>
</dbReference>
<dbReference type="PANTHER" id="PTHR11019:SF199">
    <property type="entry name" value="HTH-TYPE TRANSCRIPTIONAL REGULATOR NIMR"/>
    <property type="match status" value="1"/>
</dbReference>
<keyword evidence="3" id="KW-0804">Transcription</keyword>
<dbReference type="SUPFAM" id="SSF51182">
    <property type="entry name" value="RmlC-like cupins"/>
    <property type="match status" value="1"/>
</dbReference>
<dbReference type="OrthoDB" id="2039152at2"/>
<proteinExistence type="predicted"/>
<comment type="caution">
    <text evidence="5">The sequence shown here is derived from an EMBL/GenBank/DDBJ whole genome shotgun (WGS) entry which is preliminary data.</text>
</comment>
<dbReference type="InterPro" id="IPR018062">
    <property type="entry name" value="HTH_AraC-typ_CS"/>
</dbReference>
<keyword evidence="2" id="KW-0238">DNA-binding</keyword>
<dbReference type="EMBL" id="JXSQ01000009">
    <property type="protein sequence ID" value="KIP52540.1"/>
    <property type="molecule type" value="Genomic_DNA"/>
</dbReference>